<dbReference type="OrthoDB" id="3758478at2759"/>
<accession>A0A6A5Y9U7</accession>
<proteinExistence type="predicted"/>
<dbReference type="EMBL" id="ML978066">
    <property type="protein sequence ID" value="KAF2022352.1"/>
    <property type="molecule type" value="Genomic_DNA"/>
</dbReference>
<sequence>MPSKQRQTANKLVEAFNALDVPTILSLRTPNCLRTILPSSLNQPSSNNEAYLAQLNLMKTVFRSFQVTVNDVIEGISDTDGRVKIIMYVSARGETPAGEYRNEYVWKMGFDEDGEKISEWSEYVDANMARNFYPKLMEVVKRQREEDVENLEQKGGDVN</sequence>
<gene>
    <name evidence="1" type="ORF">BU24DRAFT_43552</name>
</gene>
<dbReference type="Proteomes" id="UP000799778">
    <property type="component" value="Unassembled WGS sequence"/>
</dbReference>
<reference evidence="1" key="1">
    <citation type="journal article" date="2020" name="Stud. Mycol.">
        <title>101 Dothideomycetes genomes: a test case for predicting lifestyles and emergence of pathogens.</title>
        <authorList>
            <person name="Haridas S."/>
            <person name="Albert R."/>
            <person name="Binder M."/>
            <person name="Bloem J."/>
            <person name="Labutti K."/>
            <person name="Salamov A."/>
            <person name="Andreopoulos B."/>
            <person name="Baker S."/>
            <person name="Barry K."/>
            <person name="Bills G."/>
            <person name="Bluhm B."/>
            <person name="Cannon C."/>
            <person name="Castanera R."/>
            <person name="Culley D."/>
            <person name="Daum C."/>
            <person name="Ezra D."/>
            <person name="Gonzalez J."/>
            <person name="Henrissat B."/>
            <person name="Kuo A."/>
            <person name="Liang C."/>
            <person name="Lipzen A."/>
            <person name="Lutzoni F."/>
            <person name="Magnuson J."/>
            <person name="Mondo S."/>
            <person name="Nolan M."/>
            <person name="Ohm R."/>
            <person name="Pangilinan J."/>
            <person name="Park H.-J."/>
            <person name="Ramirez L."/>
            <person name="Alfaro M."/>
            <person name="Sun H."/>
            <person name="Tritt A."/>
            <person name="Yoshinaga Y."/>
            <person name="Zwiers L.-H."/>
            <person name="Turgeon B."/>
            <person name="Goodwin S."/>
            <person name="Spatafora J."/>
            <person name="Crous P."/>
            <person name="Grigoriev I."/>
        </authorList>
    </citation>
    <scope>NUCLEOTIDE SEQUENCE</scope>
    <source>
        <strain evidence="1">CBS 175.79</strain>
    </source>
</reference>
<organism evidence="1 2">
    <name type="scientific">Aaosphaeria arxii CBS 175.79</name>
    <dbReference type="NCBI Taxonomy" id="1450172"/>
    <lineage>
        <taxon>Eukaryota</taxon>
        <taxon>Fungi</taxon>
        <taxon>Dikarya</taxon>
        <taxon>Ascomycota</taxon>
        <taxon>Pezizomycotina</taxon>
        <taxon>Dothideomycetes</taxon>
        <taxon>Pleosporomycetidae</taxon>
        <taxon>Pleosporales</taxon>
        <taxon>Pleosporales incertae sedis</taxon>
        <taxon>Aaosphaeria</taxon>
    </lineage>
</organism>
<evidence type="ECO:0008006" key="3">
    <source>
        <dbReference type="Google" id="ProtNLM"/>
    </source>
</evidence>
<keyword evidence="2" id="KW-1185">Reference proteome</keyword>
<dbReference type="RefSeq" id="XP_033390691.1">
    <property type="nucleotide sequence ID" value="XM_033530100.1"/>
</dbReference>
<dbReference type="PANTHER" id="PTHR39598">
    <property type="entry name" value="AUSTINOL SYNTHESIS PROTEIN F-RELATED"/>
    <property type="match status" value="1"/>
</dbReference>
<dbReference type="PANTHER" id="PTHR39598:SF1">
    <property type="entry name" value="AUSTINOID BIOSYNTHESIS CLUSTERS PROTEIN F-RELATED"/>
    <property type="match status" value="1"/>
</dbReference>
<evidence type="ECO:0000313" key="1">
    <source>
        <dbReference type="EMBL" id="KAF2022352.1"/>
    </source>
</evidence>
<dbReference type="GeneID" id="54287497"/>
<evidence type="ECO:0000313" key="2">
    <source>
        <dbReference type="Proteomes" id="UP000799778"/>
    </source>
</evidence>
<dbReference type="AlphaFoldDB" id="A0A6A5Y9U7"/>
<protein>
    <recommendedName>
        <fullName evidence="3">SnoaL-like domain-containing protein</fullName>
    </recommendedName>
</protein>
<dbReference type="Gene3D" id="3.10.450.50">
    <property type="match status" value="1"/>
</dbReference>
<dbReference type="InterPro" id="IPR032710">
    <property type="entry name" value="NTF2-like_dom_sf"/>
</dbReference>
<dbReference type="InterPro" id="IPR050977">
    <property type="entry name" value="Fungal_Meroterpenoid_Isomerase"/>
</dbReference>
<dbReference type="SUPFAM" id="SSF54427">
    <property type="entry name" value="NTF2-like"/>
    <property type="match status" value="1"/>
</dbReference>
<name>A0A6A5Y9U7_9PLEO</name>